<dbReference type="Proteomes" id="UP000193355">
    <property type="component" value="Unassembled WGS sequence"/>
</dbReference>
<dbReference type="AlphaFoldDB" id="A0A1X7J3K0"/>
<dbReference type="STRING" id="561720.SAMN06275492_10750"/>
<evidence type="ECO:0000256" key="1">
    <source>
        <dbReference type="SAM" id="Phobius"/>
    </source>
</evidence>
<keyword evidence="1" id="KW-0472">Membrane</keyword>
<feature type="transmembrane region" description="Helical" evidence="1">
    <location>
        <begin position="231"/>
        <end position="251"/>
    </location>
</feature>
<organism evidence="2 3">
    <name type="scientific">Dethiosulfovibrio salsuginis</name>
    <dbReference type="NCBI Taxonomy" id="561720"/>
    <lineage>
        <taxon>Bacteria</taxon>
        <taxon>Thermotogati</taxon>
        <taxon>Synergistota</taxon>
        <taxon>Synergistia</taxon>
        <taxon>Synergistales</taxon>
        <taxon>Dethiosulfovibrionaceae</taxon>
        <taxon>Dethiosulfovibrio</taxon>
    </lineage>
</organism>
<evidence type="ECO:0000313" key="2">
    <source>
        <dbReference type="EMBL" id="SMG21384.1"/>
    </source>
</evidence>
<keyword evidence="1" id="KW-1133">Transmembrane helix</keyword>
<gene>
    <name evidence="2" type="ORF">SAMN06275492_10750</name>
</gene>
<dbReference type="InterPro" id="IPR048115">
    <property type="entry name" value="T2SS_GspL_synerg"/>
</dbReference>
<dbReference type="OrthoDB" id="2767at2"/>
<reference evidence="3" key="1">
    <citation type="submission" date="2017-04" db="EMBL/GenBank/DDBJ databases">
        <authorList>
            <person name="Varghese N."/>
            <person name="Submissions S."/>
        </authorList>
    </citation>
    <scope>NUCLEOTIDE SEQUENCE [LARGE SCALE GENOMIC DNA]</scope>
    <source>
        <strain evidence="3">USBA 82</strain>
    </source>
</reference>
<dbReference type="RefSeq" id="WP_085544113.1">
    <property type="nucleotide sequence ID" value="NZ_FXBB01000007.1"/>
</dbReference>
<keyword evidence="1" id="KW-0812">Transmembrane</keyword>
<proteinExistence type="predicted"/>
<keyword evidence="3" id="KW-1185">Reference proteome</keyword>
<dbReference type="EMBL" id="FXBB01000007">
    <property type="protein sequence ID" value="SMG21384.1"/>
    <property type="molecule type" value="Genomic_DNA"/>
</dbReference>
<sequence length="384" mass="42044">MKEVGGIFVYRDGKVVPVAPGGKRRGRKFTLVSYKTLSIRSFDYPFGSISAIREALKLQYTSVMPGKELEIFPVILKKENRRFSGAALVLPSEERSAVEEGMGNGGKNTPWPLPFALAAELKGNGAAVCVLDGGISSALFVDGEPVVYRWQPVFRKTAEQERDWLLAYGARYGDILFDSIILDVADEGDRLAKGVKDTLEAFPLLGSYSLSRKVLDTAIVMEHLVKGLSAFAWWSIAAGAIFLASGFMRGMTLKTELERVKERSVEIYREAFGPGNVRDPLSQARGMLAQANRAPDSPGIEDGLRLVATAWPVKQDDDGRISLETLRFGGEGMDLIGTANEVNLVQNLQKALRTETNGNVKLGDIQQVPGGGLRYSLEVRWTAR</sequence>
<accession>A0A1X7J3K0</accession>
<evidence type="ECO:0008006" key="4">
    <source>
        <dbReference type="Google" id="ProtNLM"/>
    </source>
</evidence>
<protein>
    <recommendedName>
        <fullName evidence="4">GspL periplasmic domain-containing protein</fullName>
    </recommendedName>
</protein>
<dbReference type="NCBIfam" id="NF041617">
    <property type="entry name" value="T2SS_L_SYNERG"/>
    <property type="match status" value="1"/>
</dbReference>
<name>A0A1X7J3K0_9BACT</name>
<evidence type="ECO:0000313" key="3">
    <source>
        <dbReference type="Proteomes" id="UP000193355"/>
    </source>
</evidence>